<dbReference type="EMBL" id="PGVG01000004">
    <property type="protein sequence ID" value="PJG56045.1"/>
    <property type="molecule type" value="Genomic_DNA"/>
</dbReference>
<organism evidence="1 2">
    <name type="scientific">Bradyrhizobium forestalis</name>
    <dbReference type="NCBI Taxonomy" id="1419263"/>
    <lineage>
        <taxon>Bacteria</taxon>
        <taxon>Pseudomonadati</taxon>
        <taxon>Pseudomonadota</taxon>
        <taxon>Alphaproteobacteria</taxon>
        <taxon>Hyphomicrobiales</taxon>
        <taxon>Nitrobacteraceae</taxon>
        <taxon>Bradyrhizobium</taxon>
    </lineage>
</organism>
<evidence type="ECO:0000313" key="2">
    <source>
        <dbReference type="Proteomes" id="UP000231194"/>
    </source>
</evidence>
<dbReference type="Proteomes" id="UP000231194">
    <property type="component" value="Unassembled WGS sequence"/>
</dbReference>
<comment type="caution">
    <text evidence="1">The sequence shown here is derived from an EMBL/GenBank/DDBJ whole genome shotgun (WGS) entry which is preliminary data.</text>
</comment>
<accession>A0A2M8RE09</accession>
<dbReference type="AlphaFoldDB" id="A0A2M8RE09"/>
<reference evidence="1 2" key="1">
    <citation type="submission" date="2017-11" db="EMBL/GenBank/DDBJ databases">
        <title>Bradyrhizobium forestalis sp. nov., an efficient nitrogen-fixing bacterium isolated from nodules of forest legume species in the Amazon.</title>
        <authorList>
            <person name="Costa E.M."/>
            <person name="Guimaraes A."/>
            <person name="Carvalho T.S."/>
            <person name="Rodrigues T.L."/>
            <person name="Ribeiro P.R.A."/>
            <person name="Lebbe L."/>
            <person name="Willems A."/>
            <person name="Moreira F.M.S."/>
        </authorList>
    </citation>
    <scope>NUCLEOTIDE SEQUENCE [LARGE SCALE GENOMIC DNA]</scope>
    <source>
        <strain evidence="1 2">INPA54B</strain>
    </source>
</reference>
<name>A0A2M8RE09_9BRAD</name>
<evidence type="ECO:0000313" key="1">
    <source>
        <dbReference type="EMBL" id="PJG56045.1"/>
    </source>
</evidence>
<proteinExistence type="predicted"/>
<gene>
    <name evidence="1" type="ORF">CVM73_07860</name>
</gene>
<protein>
    <submittedName>
        <fullName evidence="1">Uncharacterized protein</fullName>
    </submittedName>
</protein>
<dbReference type="OrthoDB" id="8239099at2"/>
<sequence length="69" mass="7408">MRIREENRNMILLATVMLCCGAVAGALTLLEPVLGPAPEKPAAKRVDITAQTVRVVGAPFEPNVNPRAR</sequence>
<keyword evidence="2" id="KW-1185">Reference proteome</keyword>